<organism evidence="1 2">
    <name type="scientific">Oryctes borbonicus</name>
    <dbReference type="NCBI Taxonomy" id="1629725"/>
    <lineage>
        <taxon>Eukaryota</taxon>
        <taxon>Metazoa</taxon>
        <taxon>Ecdysozoa</taxon>
        <taxon>Arthropoda</taxon>
        <taxon>Hexapoda</taxon>
        <taxon>Insecta</taxon>
        <taxon>Pterygota</taxon>
        <taxon>Neoptera</taxon>
        <taxon>Endopterygota</taxon>
        <taxon>Coleoptera</taxon>
        <taxon>Polyphaga</taxon>
        <taxon>Scarabaeiformia</taxon>
        <taxon>Scarabaeidae</taxon>
        <taxon>Dynastinae</taxon>
        <taxon>Oryctes</taxon>
    </lineage>
</organism>
<dbReference type="GO" id="GO:0030178">
    <property type="term" value="P:negative regulation of Wnt signaling pathway"/>
    <property type="evidence" value="ECO:0007669"/>
    <property type="project" value="TreeGrafter"/>
</dbReference>
<dbReference type="GO" id="GO:0004791">
    <property type="term" value="F:thioredoxin-disulfide reductase (NADPH) activity"/>
    <property type="evidence" value="ECO:0007669"/>
    <property type="project" value="TreeGrafter"/>
</dbReference>
<keyword evidence="2" id="KW-1185">Reference proteome</keyword>
<dbReference type="PANTHER" id="PTHR46472:SF1">
    <property type="entry name" value="NUCLEOREDOXIN"/>
    <property type="match status" value="1"/>
</dbReference>
<dbReference type="EMBL" id="LJIG01002885">
    <property type="protein sequence ID" value="KRT84055.1"/>
    <property type="molecule type" value="Genomic_DNA"/>
</dbReference>
<name>A0A0T6BAX5_9SCAR</name>
<comment type="caution">
    <text evidence="1">The sequence shown here is derived from an EMBL/GenBank/DDBJ whole genome shotgun (WGS) entry which is preliminary data.</text>
</comment>
<proteinExistence type="predicted"/>
<dbReference type="Proteomes" id="UP000051574">
    <property type="component" value="Unassembled WGS sequence"/>
</dbReference>
<dbReference type="SUPFAM" id="SSF52833">
    <property type="entry name" value="Thioredoxin-like"/>
    <property type="match status" value="1"/>
</dbReference>
<dbReference type="AlphaFoldDB" id="A0A0T6BAX5"/>
<accession>A0A0T6BAX5</accession>
<reference evidence="1 2" key="1">
    <citation type="submission" date="2015-09" db="EMBL/GenBank/DDBJ databases">
        <title>Draft genome of the scarab beetle Oryctes borbonicus.</title>
        <authorList>
            <person name="Meyer J.M."/>
            <person name="Markov G.V."/>
            <person name="Baskaran P."/>
            <person name="Herrmann M."/>
            <person name="Sommer R.J."/>
            <person name="Roedelsperger C."/>
        </authorList>
    </citation>
    <scope>NUCLEOTIDE SEQUENCE [LARGE SCALE GENOMIC DNA]</scope>
    <source>
        <strain evidence="1">OB123</strain>
        <tissue evidence="1">Whole animal</tissue>
    </source>
</reference>
<protein>
    <submittedName>
        <fullName evidence="1">Uncharacterized protein</fullName>
    </submittedName>
</protein>
<evidence type="ECO:0000313" key="1">
    <source>
        <dbReference type="EMBL" id="KRT84055.1"/>
    </source>
</evidence>
<dbReference type="GO" id="GO:0005634">
    <property type="term" value="C:nucleus"/>
    <property type="evidence" value="ECO:0007669"/>
    <property type="project" value="TreeGrafter"/>
</dbReference>
<dbReference type="Gene3D" id="3.40.30.10">
    <property type="entry name" value="Glutaredoxin"/>
    <property type="match status" value="1"/>
</dbReference>
<dbReference type="InterPro" id="IPR036249">
    <property type="entry name" value="Thioredoxin-like_sf"/>
</dbReference>
<dbReference type="PANTHER" id="PTHR46472">
    <property type="entry name" value="NUCLEOREDOXIN"/>
    <property type="match status" value="1"/>
</dbReference>
<evidence type="ECO:0000313" key="2">
    <source>
        <dbReference type="Proteomes" id="UP000051574"/>
    </source>
</evidence>
<dbReference type="GO" id="GO:0031397">
    <property type="term" value="P:negative regulation of protein ubiquitination"/>
    <property type="evidence" value="ECO:0007669"/>
    <property type="project" value="TreeGrafter"/>
</dbReference>
<feature type="non-terminal residue" evidence="1">
    <location>
        <position position="1"/>
    </location>
</feature>
<sequence length="139" mass="15856">RSQDSYQQYVETMPWLCIPWQQAGVRAELAELYGIRGIPTLLLLDSNGHVITMDARTEIAEDPLAQNFPWKPRSVNVLIERHVSKLHDYPAIVLFVGSPENPGVEVDRIGNKELSYASLRIPQLSPYLSHPKIIQVKRR</sequence>
<dbReference type="OrthoDB" id="9440957at2759"/>
<gene>
    <name evidence="1" type="ORF">AMK59_1361</name>
</gene>